<protein>
    <submittedName>
        <fullName evidence="1">Uncharacterized protein</fullName>
    </submittedName>
</protein>
<organism evidence="1 2">
    <name type="scientific">Cellulosimicrobium protaetiae</name>
    <dbReference type="NCBI Taxonomy" id="2587808"/>
    <lineage>
        <taxon>Bacteria</taxon>
        <taxon>Bacillati</taxon>
        <taxon>Actinomycetota</taxon>
        <taxon>Actinomycetes</taxon>
        <taxon>Micrococcales</taxon>
        <taxon>Promicromonosporaceae</taxon>
        <taxon>Cellulosimicrobium</taxon>
    </lineage>
</organism>
<dbReference type="Proteomes" id="UP000451354">
    <property type="component" value="Chromosome"/>
</dbReference>
<name>A0A6M5UAF8_9MICO</name>
<dbReference type="OrthoDB" id="5142451at2"/>
<evidence type="ECO:0000313" key="2">
    <source>
        <dbReference type="Proteomes" id="UP000451354"/>
    </source>
</evidence>
<evidence type="ECO:0000313" key="1">
    <source>
        <dbReference type="EMBL" id="QJW35476.1"/>
    </source>
</evidence>
<accession>A0A6M5UAF8</accession>
<dbReference type="RefSeq" id="WP_154797645.1">
    <property type="nucleotide sequence ID" value="NZ_CP052757.1"/>
</dbReference>
<sequence length="201" mass="22417">MNPTPTMTLWVRTDDACQLLVSDEGHLVCPVHTGHPRPVPSRGCSFNPFLRLCHVCLSERVQMTSRFHIERRVCDACQKVDASLAKSLGAEPLTGITQDHQTLRRMEAYVTLVFPTRWRRARESGLGVVELDTSAPFWGRKRDGRVEPQPSTTVRHFARLDHWRHRGGGGPDSVSRRAAFLAWARAVHPASPVAVAAGEIP</sequence>
<reference evidence="1 2" key="1">
    <citation type="journal article" date="2022" name="Int. J. Syst. Evol. Microbiol.">
        <title>Cellulosimicrobium protaetiae sp. nov., isolated from the gut of the larva of Protaetia brevitarsis seulensis.</title>
        <authorList>
            <person name="Le Han H."/>
            <person name="Nguyen T.T.H."/>
            <person name="Li Z."/>
            <person name="Shin N.R."/>
            <person name="Kim S.G."/>
        </authorList>
    </citation>
    <scope>NUCLEOTIDE SEQUENCE [LARGE SCALE GENOMIC DNA]</scope>
    <source>
        <strain evidence="1 2">BI34</strain>
    </source>
</reference>
<keyword evidence="2" id="KW-1185">Reference proteome</keyword>
<gene>
    <name evidence="1" type="ORF">FIC82_003930</name>
</gene>
<dbReference type="AlphaFoldDB" id="A0A6M5UAF8"/>
<dbReference type="KEGG" id="cprt:FIC82_003930"/>
<dbReference type="EMBL" id="CP052757">
    <property type="protein sequence ID" value="QJW35476.1"/>
    <property type="molecule type" value="Genomic_DNA"/>
</dbReference>
<proteinExistence type="predicted"/>